<dbReference type="GeneID" id="100181474"/>
<dbReference type="RefSeq" id="XP_002127876.1">
    <property type="nucleotide sequence ID" value="XM_002127840.4"/>
</dbReference>
<gene>
    <name evidence="3" type="primary">LOC100181474</name>
</gene>
<feature type="domain" description="DUF1731" evidence="2">
    <location>
        <begin position="247"/>
        <end position="293"/>
    </location>
</feature>
<keyword evidence="4" id="KW-1185">Reference proteome</keyword>
<dbReference type="NCBIfam" id="TIGR01777">
    <property type="entry name" value="yfcH"/>
    <property type="match status" value="1"/>
</dbReference>
<dbReference type="FunCoup" id="H2XJN9">
    <property type="interactions" value="107"/>
</dbReference>
<dbReference type="EMBL" id="EAAA01001489">
    <property type="status" value="NOT_ANNOTATED_CDS"/>
    <property type="molecule type" value="Genomic_DNA"/>
</dbReference>
<evidence type="ECO:0000259" key="2">
    <source>
        <dbReference type="Pfam" id="PF08338"/>
    </source>
</evidence>
<dbReference type="InParanoid" id="H2XJN9"/>
<dbReference type="OMA" id="YLPWIHI"/>
<dbReference type="InterPro" id="IPR010099">
    <property type="entry name" value="SDR39U1"/>
</dbReference>
<name>H2XJN9_CIOIN</name>
<dbReference type="OrthoDB" id="276721at2759"/>
<dbReference type="HOGENOM" id="CLU_047373_0_1_1"/>
<dbReference type="InterPro" id="IPR036291">
    <property type="entry name" value="NAD(P)-bd_dom_sf"/>
</dbReference>
<evidence type="ECO:0000313" key="3">
    <source>
        <dbReference type="Ensembl" id="ENSCINP00000029871.1"/>
    </source>
</evidence>
<proteinExistence type="predicted"/>
<dbReference type="PANTHER" id="PTHR11092">
    <property type="entry name" value="SUGAR NUCLEOTIDE EPIMERASE RELATED"/>
    <property type="match status" value="1"/>
</dbReference>
<dbReference type="Pfam" id="PF08338">
    <property type="entry name" value="DUF1731"/>
    <property type="match status" value="1"/>
</dbReference>
<feature type="domain" description="NAD-dependent epimerase/dehydratase" evidence="1">
    <location>
        <begin position="6"/>
        <end position="208"/>
    </location>
</feature>
<dbReference type="Ensembl" id="ENSCINT00000035182.1">
    <property type="protein sequence ID" value="ENSCINP00000029871.1"/>
    <property type="gene ID" value="ENSCING00000023803.1"/>
</dbReference>
<accession>H2XJN9</accession>
<dbReference type="STRING" id="7719.ENSCINP00000029871"/>
<dbReference type="KEGG" id="cin:100181474"/>
<dbReference type="AlphaFoldDB" id="H2XJN9"/>
<evidence type="ECO:0000259" key="1">
    <source>
        <dbReference type="Pfam" id="PF01370"/>
    </source>
</evidence>
<dbReference type="PANTHER" id="PTHR11092:SF0">
    <property type="entry name" value="EPIMERASE FAMILY PROTEIN SDR39U1"/>
    <property type="match status" value="1"/>
</dbReference>
<dbReference type="Gene3D" id="3.40.50.720">
    <property type="entry name" value="NAD(P)-binding Rossmann-like Domain"/>
    <property type="match status" value="1"/>
</dbReference>
<dbReference type="GeneTree" id="ENSGT00390000000337"/>
<dbReference type="InterPro" id="IPR001509">
    <property type="entry name" value="Epimerase_deHydtase"/>
</dbReference>
<dbReference type="Pfam" id="PF01370">
    <property type="entry name" value="Epimerase"/>
    <property type="match status" value="1"/>
</dbReference>
<reference evidence="3" key="3">
    <citation type="submission" date="2025-08" db="UniProtKB">
        <authorList>
            <consortium name="Ensembl"/>
        </authorList>
    </citation>
    <scope>IDENTIFICATION</scope>
</reference>
<sequence length="297" mass="32461">MTKLAVVGGGNGFIGRALAKQLQKSGYKALSVSRKPGENTLTWKSIETEGLPKNTEVVINLTGEPVLNVFKRWTPNFKQEVWDSRIKTTKTLRTAVLAADTPPKVWATVSGVGFYPPSTSRIYDELSVPESTDFWSELTHAWENSGRIKNENTRHFVVRSGVVLGKNGGAMSEMLPPFKLGLGGPMGDGKQWFPWIHIDDIAGIFMHGVKNTSVRGVLNGVAPEAHTNGEFSKALGSVLSRPALLPLPSFVVKALYGSERSVMLLQGQNVYPKLTLDSGYVYSYPKLDAALKEVTSR</sequence>
<reference evidence="3" key="4">
    <citation type="submission" date="2025-09" db="UniProtKB">
        <authorList>
            <consortium name="Ensembl"/>
        </authorList>
    </citation>
    <scope>IDENTIFICATION</scope>
</reference>
<evidence type="ECO:0000313" key="4">
    <source>
        <dbReference type="Proteomes" id="UP000008144"/>
    </source>
</evidence>
<dbReference type="SUPFAM" id="SSF51735">
    <property type="entry name" value="NAD(P)-binding Rossmann-fold domains"/>
    <property type="match status" value="1"/>
</dbReference>
<organism evidence="3 4">
    <name type="scientific">Ciona intestinalis</name>
    <name type="common">Transparent sea squirt</name>
    <name type="synonym">Ascidia intestinalis</name>
    <dbReference type="NCBI Taxonomy" id="7719"/>
    <lineage>
        <taxon>Eukaryota</taxon>
        <taxon>Metazoa</taxon>
        <taxon>Chordata</taxon>
        <taxon>Tunicata</taxon>
        <taxon>Ascidiacea</taxon>
        <taxon>Phlebobranchia</taxon>
        <taxon>Cionidae</taxon>
        <taxon>Ciona</taxon>
    </lineage>
</organism>
<protein>
    <submittedName>
        <fullName evidence="3">Epimerase family protein SDR39U1</fullName>
    </submittedName>
</protein>
<dbReference type="Proteomes" id="UP000008144">
    <property type="component" value="Chromosome 2"/>
</dbReference>
<reference evidence="4" key="1">
    <citation type="journal article" date="2002" name="Science">
        <title>The draft genome of Ciona intestinalis: insights into chordate and vertebrate origins.</title>
        <authorList>
            <person name="Dehal P."/>
            <person name="Satou Y."/>
            <person name="Campbell R.K."/>
            <person name="Chapman J."/>
            <person name="Degnan B."/>
            <person name="De Tomaso A."/>
            <person name="Davidson B."/>
            <person name="Di Gregorio A."/>
            <person name="Gelpke M."/>
            <person name="Goodstein D.M."/>
            <person name="Harafuji N."/>
            <person name="Hastings K.E."/>
            <person name="Ho I."/>
            <person name="Hotta K."/>
            <person name="Huang W."/>
            <person name="Kawashima T."/>
            <person name="Lemaire P."/>
            <person name="Martinez D."/>
            <person name="Meinertzhagen I.A."/>
            <person name="Necula S."/>
            <person name="Nonaka M."/>
            <person name="Putnam N."/>
            <person name="Rash S."/>
            <person name="Saiga H."/>
            <person name="Satake M."/>
            <person name="Terry A."/>
            <person name="Yamada L."/>
            <person name="Wang H.G."/>
            <person name="Awazu S."/>
            <person name="Azumi K."/>
            <person name="Boore J."/>
            <person name="Branno M."/>
            <person name="Chin-Bow S."/>
            <person name="DeSantis R."/>
            <person name="Doyle S."/>
            <person name="Francino P."/>
            <person name="Keys D.N."/>
            <person name="Haga S."/>
            <person name="Hayashi H."/>
            <person name="Hino K."/>
            <person name="Imai K.S."/>
            <person name="Inaba K."/>
            <person name="Kano S."/>
            <person name="Kobayashi K."/>
            <person name="Kobayashi M."/>
            <person name="Lee B.I."/>
            <person name="Makabe K.W."/>
            <person name="Manohar C."/>
            <person name="Matassi G."/>
            <person name="Medina M."/>
            <person name="Mochizuki Y."/>
            <person name="Mount S."/>
            <person name="Morishita T."/>
            <person name="Miura S."/>
            <person name="Nakayama A."/>
            <person name="Nishizaka S."/>
            <person name="Nomoto H."/>
            <person name="Ohta F."/>
            <person name="Oishi K."/>
            <person name="Rigoutsos I."/>
            <person name="Sano M."/>
            <person name="Sasaki A."/>
            <person name="Sasakura Y."/>
            <person name="Shoguchi E."/>
            <person name="Shin-i T."/>
            <person name="Spagnuolo A."/>
            <person name="Stainier D."/>
            <person name="Suzuki M.M."/>
            <person name="Tassy O."/>
            <person name="Takatori N."/>
            <person name="Tokuoka M."/>
            <person name="Yagi K."/>
            <person name="Yoshizaki F."/>
            <person name="Wada S."/>
            <person name="Zhang C."/>
            <person name="Hyatt P.D."/>
            <person name="Larimer F."/>
            <person name="Detter C."/>
            <person name="Doggett N."/>
            <person name="Glavina T."/>
            <person name="Hawkins T."/>
            <person name="Richardson P."/>
            <person name="Lucas S."/>
            <person name="Kohara Y."/>
            <person name="Levine M."/>
            <person name="Satoh N."/>
            <person name="Rokhsar D.S."/>
        </authorList>
    </citation>
    <scope>NUCLEOTIDE SEQUENCE [LARGE SCALE GENOMIC DNA]</scope>
</reference>
<reference evidence="3" key="2">
    <citation type="journal article" date="2008" name="Genome Biol.">
        <title>Improved genome assembly and evidence-based global gene model set for the chordate Ciona intestinalis: new insight into intron and operon populations.</title>
        <authorList>
            <person name="Satou Y."/>
            <person name="Mineta K."/>
            <person name="Ogasawara M."/>
            <person name="Sasakura Y."/>
            <person name="Shoguchi E."/>
            <person name="Ueno K."/>
            <person name="Yamada L."/>
            <person name="Matsumoto J."/>
            <person name="Wasserscheid J."/>
            <person name="Dewar K."/>
            <person name="Wiley G.B."/>
            <person name="Macmil S.L."/>
            <person name="Roe B.A."/>
            <person name="Zeller R.W."/>
            <person name="Hastings K.E."/>
            <person name="Lemaire P."/>
            <person name="Lindquist E."/>
            <person name="Endo T."/>
            <person name="Hotta K."/>
            <person name="Inaba K."/>
        </authorList>
    </citation>
    <scope>NUCLEOTIDE SEQUENCE [LARGE SCALE GENOMIC DNA]</scope>
    <source>
        <strain evidence="3">wild type</strain>
    </source>
</reference>
<accession>A0A1W2WHQ1</accession>
<dbReference type="InterPro" id="IPR013549">
    <property type="entry name" value="DUF1731"/>
</dbReference>